<dbReference type="PANTHER" id="PTHR36440">
    <property type="entry name" value="PUTATIVE (AFU_ORTHOLOGUE AFUA_8G07350)-RELATED"/>
    <property type="match status" value="1"/>
</dbReference>
<gene>
    <name evidence="2" type="ORF">SAMN04489712_111215</name>
</gene>
<dbReference type="RefSeq" id="WP_103940309.1">
    <property type="nucleotide sequence ID" value="NZ_FNVO01000011.1"/>
</dbReference>
<dbReference type="EMBL" id="FNVO01000011">
    <property type="protein sequence ID" value="SEG76852.1"/>
    <property type="molecule type" value="Genomic_DNA"/>
</dbReference>
<evidence type="ECO:0000259" key="1">
    <source>
        <dbReference type="Pfam" id="PF07883"/>
    </source>
</evidence>
<dbReference type="InterPro" id="IPR053146">
    <property type="entry name" value="QDO-like"/>
</dbReference>
<dbReference type="InterPro" id="IPR011051">
    <property type="entry name" value="RmlC_Cupin_sf"/>
</dbReference>
<evidence type="ECO:0000313" key="3">
    <source>
        <dbReference type="Proteomes" id="UP000236723"/>
    </source>
</evidence>
<reference evidence="3" key="1">
    <citation type="submission" date="2016-10" db="EMBL/GenBank/DDBJ databases">
        <authorList>
            <person name="Varghese N."/>
            <person name="Submissions S."/>
        </authorList>
    </citation>
    <scope>NUCLEOTIDE SEQUENCE [LARGE SCALE GENOMIC DNA]</scope>
    <source>
        <strain evidence="3">DSM 43163</strain>
    </source>
</reference>
<evidence type="ECO:0000313" key="2">
    <source>
        <dbReference type="EMBL" id="SEG76852.1"/>
    </source>
</evidence>
<protein>
    <submittedName>
        <fullName evidence="2">Cupin domain-containing protein</fullName>
    </submittedName>
</protein>
<dbReference type="PANTHER" id="PTHR36440:SF1">
    <property type="entry name" value="PUTATIVE (AFU_ORTHOLOGUE AFUA_8G07350)-RELATED"/>
    <property type="match status" value="1"/>
</dbReference>
<dbReference type="CDD" id="cd02215">
    <property type="entry name" value="cupin_QDO_N_C"/>
    <property type="match status" value="1"/>
</dbReference>
<dbReference type="Gene3D" id="2.60.120.10">
    <property type="entry name" value="Jelly Rolls"/>
    <property type="match status" value="1"/>
</dbReference>
<dbReference type="InterPro" id="IPR014710">
    <property type="entry name" value="RmlC-like_jellyroll"/>
</dbReference>
<dbReference type="OrthoDB" id="4227163at2"/>
<proteinExistence type="predicted"/>
<dbReference type="AlphaFoldDB" id="A0A1H6CV45"/>
<dbReference type="InterPro" id="IPR013096">
    <property type="entry name" value="Cupin_2"/>
</dbReference>
<dbReference type="SUPFAM" id="SSF51182">
    <property type="entry name" value="RmlC-like cupins"/>
    <property type="match status" value="1"/>
</dbReference>
<dbReference type="Proteomes" id="UP000236723">
    <property type="component" value="Unassembled WGS sequence"/>
</dbReference>
<dbReference type="Pfam" id="PF07883">
    <property type="entry name" value="Cupin_2"/>
    <property type="match status" value="1"/>
</dbReference>
<accession>A0A1H6CV45</accession>
<sequence length="171" mass="18493">MTQPDSPPTTVRPYVRRDGEGEAFWFLGNLVTVKAAGAHTRGRLTVVEFVNPPGFAPPLHRHLEEDELFYILDGTARFQCDGEDLAAGPGDLVHLPVGLPHTFVVGPDRPLRCLQITTPSGFENYVAALSEPAAERRLPDPPPADAPIDLAALGPIHARHAIELLGPPPQH</sequence>
<name>A0A1H6CV45_9ACTN</name>
<feature type="domain" description="Cupin type-2" evidence="1">
    <location>
        <begin position="52"/>
        <end position="115"/>
    </location>
</feature>
<keyword evidence="3" id="KW-1185">Reference proteome</keyword>
<organism evidence="2 3">
    <name type="scientific">Thermomonospora echinospora</name>
    <dbReference type="NCBI Taxonomy" id="1992"/>
    <lineage>
        <taxon>Bacteria</taxon>
        <taxon>Bacillati</taxon>
        <taxon>Actinomycetota</taxon>
        <taxon>Actinomycetes</taxon>
        <taxon>Streptosporangiales</taxon>
        <taxon>Thermomonosporaceae</taxon>
        <taxon>Thermomonospora</taxon>
    </lineage>
</organism>